<keyword evidence="1" id="KW-0732">Signal</keyword>
<sequence length="62" mass="6796">MLNSNLMRNILYMSLAIWCGFPFAAIAQTACQTALRLEAPNVDLIQAHQGLIQLRPSPRVGG</sequence>
<evidence type="ECO:0000313" key="3">
    <source>
        <dbReference type="Proteomes" id="UP000019143"/>
    </source>
</evidence>
<name>W4SA49_9XANT</name>
<accession>W4SA49</accession>
<feature type="chain" id="PRO_5004849900" evidence="1">
    <location>
        <begin position="28"/>
        <end position="62"/>
    </location>
</feature>
<gene>
    <name evidence="2" type="ORF">XPU_4804</name>
</gene>
<evidence type="ECO:0000256" key="1">
    <source>
        <dbReference type="SAM" id="SignalP"/>
    </source>
</evidence>
<organism evidence="2 3">
    <name type="scientific">Xanthomonas arboricola pv. pruni str. MAFF 311562</name>
    <dbReference type="NCBI Taxonomy" id="1414836"/>
    <lineage>
        <taxon>Bacteria</taxon>
        <taxon>Pseudomonadati</taxon>
        <taxon>Pseudomonadota</taxon>
        <taxon>Gammaproteobacteria</taxon>
        <taxon>Lysobacterales</taxon>
        <taxon>Lysobacteraceae</taxon>
        <taxon>Xanthomonas</taxon>
    </lineage>
</organism>
<dbReference type="EMBL" id="BAVB01000420">
    <property type="protein sequence ID" value="GAE53272.1"/>
    <property type="molecule type" value="Genomic_DNA"/>
</dbReference>
<comment type="caution">
    <text evidence="2">The sequence shown here is derived from an EMBL/GenBank/DDBJ whole genome shotgun (WGS) entry which is preliminary data.</text>
</comment>
<feature type="signal peptide" evidence="1">
    <location>
        <begin position="1"/>
        <end position="27"/>
    </location>
</feature>
<evidence type="ECO:0000313" key="2">
    <source>
        <dbReference type="EMBL" id="GAE53272.1"/>
    </source>
</evidence>
<dbReference type="AlphaFoldDB" id="W4SA49"/>
<dbReference type="Proteomes" id="UP000019143">
    <property type="component" value="Unassembled WGS sequence"/>
</dbReference>
<protein>
    <submittedName>
        <fullName evidence="2">Uncharacterized protein</fullName>
    </submittedName>
</protein>
<reference evidence="2 3" key="1">
    <citation type="submission" date="2014-01" db="EMBL/GenBank/DDBJ databases">
        <title>Genome sequence and analysis of Xanthomonas arboricola pv. pruni.</title>
        <authorList>
            <person name="Fujikawa T."/>
            <person name="Nakazono-Nagaoka E."/>
        </authorList>
    </citation>
    <scope>NUCLEOTIDE SEQUENCE [LARGE SCALE GENOMIC DNA]</scope>
    <source>
        <strain evidence="3">MAFF 311562</strain>
    </source>
</reference>
<proteinExistence type="predicted"/>